<evidence type="ECO:0000256" key="1">
    <source>
        <dbReference type="ARBA" id="ARBA00001933"/>
    </source>
</evidence>
<keyword evidence="5 7" id="KW-0456">Lyase</keyword>
<evidence type="ECO:0000256" key="8">
    <source>
        <dbReference type="SAM" id="MobiDB-lite"/>
    </source>
</evidence>
<dbReference type="GO" id="GO:0004058">
    <property type="term" value="F:aromatic-L-amino-acid decarboxylase activity"/>
    <property type="evidence" value="ECO:0007669"/>
    <property type="project" value="UniProtKB-ARBA"/>
</dbReference>
<dbReference type="PANTHER" id="PTHR11999:SF70">
    <property type="entry name" value="MIP05841P"/>
    <property type="match status" value="1"/>
</dbReference>
<dbReference type="InterPro" id="IPR015422">
    <property type="entry name" value="PyrdxlP-dep_Trfase_small"/>
</dbReference>
<dbReference type="GO" id="GO:0019752">
    <property type="term" value="P:carboxylic acid metabolic process"/>
    <property type="evidence" value="ECO:0007669"/>
    <property type="project" value="InterPro"/>
</dbReference>
<gene>
    <name evidence="9" type="ORF">GA0074694_3535</name>
</gene>
<evidence type="ECO:0000256" key="5">
    <source>
        <dbReference type="ARBA" id="ARBA00023239"/>
    </source>
</evidence>
<dbReference type="RefSeq" id="WP_218105722.1">
    <property type="nucleotide sequence ID" value="NZ_FMHU01000002.1"/>
</dbReference>
<comment type="cofactor">
    <cofactor evidence="1 6 7">
        <name>pyridoxal 5'-phosphate</name>
        <dbReference type="ChEBI" id="CHEBI:597326"/>
    </cofactor>
</comment>
<dbReference type="InterPro" id="IPR010977">
    <property type="entry name" value="Aromatic_deC"/>
</dbReference>
<keyword evidence="4 6" id="KW-0663">Pyridoxal phosphate</keyword>
<evidence type="ECO:0000313" key="10">
    <source>
        <dbReference type="Proteomes" id="UP000198906"/>
    </source>
</evidence>
<dbReference type="PRINTS" id="PR00800">
    <property type="entry name" value="YHDCRBOXLASE"/>
</dbReference>
<keyword evidence="3" id="KW-0210">Decarboxylase</keyword>
<dbReference type="InterPro" id="IPR002129">
    <property type="entry name" value="PyrdxlP-dep_de-COase"/>
</dbReference>
<dbReference type="InterPro" id="IPR015424">
    <property type="entry name" value="PyrdxlP-dep_Trfase"/>
</dbReference>
<evidence type="ECO:0000256" key="6">
    <source>
        <dbReference type="PIRSR" id="PIRSR602129-50"/>
    </source>
</evidence>
<evidence type="ECO:0000256" key="3">
    <source>
        <dbReference type="ARBA" id="ARBA00022793"/>
    </source>
</evidence>
<keyword evidence="10" id="KW-1185">Reference proteome</keyword>
<dbReference type="InterPro" id="IPR015421">
    <property type="entry name" value="PyrdxlP-dep_Trfase_major"/>
</dbReference>
<dbReference type="STRING" id="47866.GA0074694_3535"/>
<dbReference type="Proteomes" id="UP000198906">
    <property type="component" value="Unassembled WGS sequence"/>
</dbReference>
<name>A0A1C6S0X2_9ACTN</name>
<comment type="similarity">
    <text evidence="2 7">Belongs to the group II decarboxylase family.</text>
</comment>
<dbReference type="Gene3D" id="3.40.640.10">
    <property type="entry name" value="Type I PLP-dependent aspartate aminotransferase-like (Major domain)"/>
    <property type="match status" value="1"/>
</dbReference>
<dbReference type="AlphaFoldDB" id="A0A1C6S0X2"/>
<feature type="compositionally biased region" description="Low complexity" evidence="8">
    <location>
        <begin position="50"/>
        <end position="70"/>
    </location>
</feature>
<dbReference type="EMBL" id="FMHU01000002">
    <property type="protein sequence ID" value="SCL23044.1"/>
    <property type="molecule type" value="Genomic_DNA"/>
</dbReference>
<evidence type="ECO:0000313" key="9">
    <source>
        <dbReference type="EMBL" id="SCL23044.1"/>
    </source>
</evidence>
<feature type="modified residue" description="N6-(pyridoxal phosphate)lysine" evidence="6">
    <location>
        <position position="329"/>
    </location>
</feature>
<dbReference type="PANTHER" id="PTHR11999">
    <property type="entry name" value="GROUP II PYRIDOXAL-5-PHOSPHATE DECARBOXYLASE"/>
    <property type="match status" value="1"/>
</dbReference>
<sequence length="514" mass="53823">MTDPLLDAEVDATLRQVHQAAGPYLASLADRPVHDPAMLPLLAELRQPATGVPATPGGALPTAGALPPTVGGAAPSADGGSLPEDGTGSAAAIERLLRVGTATATHSAGPRFFHFVTGGVTPAALAADWTAALLDQVASFQVSSRFAAETETIALTWLRELFGLPEALGGALVASATFANLTGLAVATHWWGERHGVDVAADGLSGLPRMPVLSGGYVHASDRKALQLLGHGRNAVEVLARDEVGRVDLVALESRLATIDAPAVVIANAGEVNTGDFDPLDELADIAERHGAWLHVDAAFGIFAALSPRTAHLVRGLDRADSIAGDGHKWLNVPYESGFAFLRDPARLPRAFGMPGSAYLPGATSAVPAAGAGPDYAVLGPESSRRARSLPIWATLAAYGRQGYRAMVERHLDLAQHLARLVDAAPRLERLAEVPLSIVCFRARPAGVPEEKLDDLNRRLGAALLADGRVYVGTTVYDGRVALRPAIVNWRTTEADVDLLVDVVHDVLTRVLAE</sequence>
<feature type="region of interest" description="Disordered" evidence="8">
    <location>
        <begin position="50"/>
        <end position="85"/>
    </location>
</feature>
<dbReference type="SUPFAM" id="SSF53383">
    <property type="entry name" value="PLP-dependent transferases"/>
    <property type="match status" value="1"/>
</dbReference>
<evidence type="ECO:0000256" key="2">
    <source>
        <dbReference type="ARBA" id="ARBA00009533"/>
    </source>
</evidence>
<dbReference type="GO" id="GO:0030170">
    <property type="term" value="F:pyridoxal phosphate binding"/>
    <property type="evidence" value="ECO:0007669"/>
    <property type="project" value="InterPro"/>
</dbReference>
<protein>
    <submittedName>
        <fullName evidence="9">Glutamate or tyrosine decarboxylase</fullName>
    </submittedName>
</protein>
<dbReference type="Pfam" id="PF00282">
    <property type="entry name" value="Pyridoxal_deC"/>
    <property type="match status" value="1"/>
</dbReference>
<organism evidence="9 10">
    <name type="scientific">Micromonospora inyonensis</name>
    <dbReference type="NCBI Taxonomy" id="47866"/>
    <lineage>
        <taxon>Bacteria</taxon>
        <taxon>Bacillati</taxon>
        <taxon>Actinomycetota</taxon>
        <taxon>Actinomycetes</taxon>
        <taxon>Micromonosporales</taxon>
        <taxon>Micromonosporaceae</taxon>
        <taxon>Micromonospora</taxon>
    </lineage>
</organism>
<evidence type="ECO:0000256" key="7">
    <source>
        <dbReference type="RuleBase" id="RU000382"/>
    </source>
</evidence>
<accession>A0A1C6S0X2</accession>
<dbReference type="GO" id="GO:0006520">
    <property type="term" value="P:amino acid metabolic process"/>
    <property type="evidence" value="ECO:0007669"/>
    <property type="project" value="InterPro"/>
</dbReference>
<reference evidence="10" key="1">
    <citation type="submission" date="2016-06" db="EMBL/GenBank/DDBJ databases">
        <authorList>
            <person name="Varghese N."/>
        </authorList>
    </citation>
    <scope>NUCLEOTIDE SEQUENCE [LARGE SCALE GENOMIC DNA]</scope>
    <source>
        <strain evidence="10">DSM 46123</strain>
    </source>
</reference>
<proteinExistence type="inferred from homology"/>
<dbReference type="Gene3D" id="3.90.1150.10">
    <property type="entry name" value="Aspartate Aminotransferase, domain 1"/>
    <property type="match status" value="1"/>
</dbReference>
<evidence type="ECO:0000256" key="4">
    <source>
        <dbReference type="ARBA" id="ARBA00022898"/>
    </source>
</evidence>